<dbReference type="AlphaFoldDB" id="I3Y9H7"/>
<dbReference type="PANTHER" id="PTHR48100">
    <property type="entry name" value="BROAD-SPECIFICITY PHOSPHATASE YOR283W-RELATED"/>
    <property type="match status" value="1"/>
</dbReference>
<dbReference type="STRING" id="765911.Thivi_1671"/>
<proteinExistence type="predicted"/>
<dbReference type="KEGG" id="tvi:Thivi_1671"/>
<name>I3Y9H7_THIV6</name>
<dbReference type="Proteomes" id="UP000006062">
    <property type="component" value="Chromosome"/>
</dbReference>
<dbReference type="InterPro" id="IPR050275">
    <property type="entry name" value="PGM_Phosphatase"/>
</dbReference>
<sequence>MAERLLDLLRHGEVQGGTRFRGDQDDPLSPLGWEQMRLATADLAGWTRILSSPSRRCIEFARELADGLGLPIEARSAFRERGFGAWEGLAADQIPADALHDFWSDPVGYTPPDAETFTAFRARVLDGWRALRSETDPHSLLVTHGGVIRILAAEVLRMSEDAFFLFEVPHASRTRLRIPDPPWRTSLVFHRSVPPRV</sequence>
<dbReference type="Pfam" id="PF00300">
    <property type="entry name" value="His_Phos_1"/>
    <property type="match status" value="1"/>
</dbReference>
<dbReference type="CDD" id="cd07067">
    <property type="entry name" value="HP_PGM_like"/>
    <property type="match status" value="1"/>
</dbReference>
<dbReference type="HOGENOM" id="CLU_033323_8_2_6"/>
<dbReference type="SUPFAM" id="SSF53254">
    <property type="entry name" value="Phosphoglycerate mutase-like"/>
    <property type="match status" value="1"/>
</dbReference>
<dbReference type="Gene3D" id="3.40.50.1240">
    <property type="entry name" value="Phosphoglycerate mutase-like"/>
    <property type="match status" value="1"/>
</dbReference>
<dbReference type="OrthoDB" id="9783269at2"/>
<keyword evidence="2" id="KW-1185">Reference proteome</keyword>
<gene>
    <name evidence="1" type="ordered locus">Thivi_1671</name>
</gene>
<accession>I3Y9H7</accession>
<dbReference type="SMART" id="SM00855">
    <property type="entry name" value="PGAM"/>
    <property type="match status" value="1"/>
</dbReference>
<dbReference type="RefSeq" id="WP_014778107.1">
    <property type="nucleotide sequence ID" value="NC_018012.1"/>
</dbReference>
<dbReference type="InterPro" id="IPR029033">
    <property type="entry name" value="His_PPase_superfam"/>
</dbReference>
<evidence type="ECO:0000313" key="1">
    <source>
        <dbReference type="EMBL" id="AFL73645.1"/>
    </source>
</evidence>
<dbReference type="InterPro" id="IPR013078">
    <property type="entry name" value="His_Pase_superF_clade-1"/>
</dbReference>
<evidence type="ECO:0000313" key="2">
    <source>
        <dbReference type="Proteomes" id="UP000006062"/>
    </source>
</evidence>
<dbReference type="EMBL" id="CP003154">
    <property type="protein sequence ID" value="AFL73645.1"/>
    <property type="molecule type" value="Genomic_DNA"/>
</dbReference>
<protein>
    <submittedName>
        <fullName evidence="1">Fructose-2,6-bisphosphatase</fullName>
    </submittedName>
</protein>
<dbReference type="GO" id="GO:0016791">
    <property type="term" value="F:phosphatase activity"/>
    <property type="evidence" value="ECO:0007669"/>
    <property type="project" value="TreeGrafter"/>
</dbReference>
<dbReference type="PANTHER" id="PTHR48100:SF1">
    <property type="entry name" value="HISTIDINE PHOSPHATASE FAMILY PROTEIN-RELATED"/>
    <property type="match status" value="1"/>
</dbReference>
<organism evidence="1 2">
    <name type="scientific">Thiocystis violascens (strain ATCC 17096 / DSM 198 / 6111)</name>
    <name type="common">Chromatium violascens</name>
    <dbReference type="NCBI Taxonomy" id="765911"/>
    <lineage>
        <taxon>Bacteria</taxon>
        <taxon>Pseudomonadati</taxon>
        <taxon>Pseudomonadota</taxon>
        <taxon>Gammaproteobacteria</taxon>
        <taxon>Chromatiales</taxon>
        <taxon>Chromatiaceae</taxon>
        <taxon>Thiocystis</taxon>
    </lineage>
</organism>
<dbReference type="eggNOG" id="COG0406">
    <property type="taxonomic scope" value="Bacteria"/>
</dbReference>
<reference evidence="1 2" key="1">
    <citation type="submission" date="2012-06" db="EMBL/GenBank/DDBJ databases">
        <title>Complete sequence of Thiocystis violascens DSM 198.</title>
        <authorList>
            <consortium name="US DOE Joint Genome Institute"/>
            <person name="Lucas S."/>
            <person name="Han J."/>
            <person name="Lapidus A."/>
            <person name="Cheng J.-F."/>
            <person name="Goodwin L."/>
            <person name="Pitluck S."/>
            <person name="Peters L."/>
            <person name="Ovchinnikova G."/>
            <person name="Teshima H."/>
            <person name="Detter J.C."/>
            <person name="Han C."/>
            <person name="Tapia R."/>
            <person name="Land M."/>
            <person name="Hauser L."/>
            <person name="Kyrpides N."/>
            <person name="Ivanova N."/>
            <person name="Pagani I."/>
            <person name="Vogl K."/>
            <person name="Liu Z."/>
            <person name="Frigaard N.-U."/>
            <person name="Bryant D."/>
            <person name="Woyke T."/>
        </authorList>
    </citation>
    <scope>NUCLEOTIDE SEQUENCE [LARGE SCALE GENOMIC DNA]</scope>
    <source>
        <strain evidence="2">ATCC 17096 / DSM 198 / 6111</strain>
    </source>
</reference>
<dbReference type="GO" id="GO:0005737">
    <property type="term" value="C:cytoplasm"/>
    <property type="evidence" value="ECO:0007669"/>
    <property type="project" value="TreeGrafter"/>
</dbReference>